<dbReference type="Proteomes" id="UP000595001">
    <property type="component" value="Chromosome"/>
</dbReference>
<feature type="transmembrane region" description="Helical" evidence="1">
    <location>
        <begin position="93"/>
        <end position="121"/>
    </location>
</feature>
<evidence type="ECO:0000313" key="2">
    <source>
        <dbReference type="EMBL" id="QPV61320.1"/>
    </source>
</evidence>
<sequence length="262" mass="27497">MTTYTLFRREITDLRRSRLLVALVGCFAALLAVAALAYPPDDPVDLTSLLGGELNGLAVPTVGILLGAFALVDEVETGRLGVLLGVPVTRRDVFVGTVLGRAVVLVGAVAVGFLVAGAVLWVRPTALDPVALARVACATAGLGLAFLGIAVGWSAFAADRMRALGASFAALLSFGAPWELFVVAPASLLARGSVQLSSSLEPAIATDPAWYSLLYWGSPTNAFRAAISVSEPVVWMPVTVLVFWTVVPATVGYWRFRSRDIA</sequence>
<name>A0A7T3KU12_9EURY</name>
<dbReference type="OrthoDB" id="86287at2157"/>
<reference evidence="2 3" key="1">
    <citation type="submission" date="2020-12" db="EMBL/GenBank/DDBJ databases">
        <title>Halosimplex halophilum sp. nov. and Halosimplex salinum sp. nov., two new members of the genus Halosimplex.</title>
        <authorList>
            <person name="Cui H.L."/>
        </authorList>
    </citation>
    <scope>NUCLEOTIDE SEQUENCE [LARGE SCALE GENOMIC DNA]</scope>
    <source>
        <strain evidence="2 3">YGH94</strain>
    </source>
</reference>
<dbReference type="GO" id="GO:0140359">
    <property type="term" value="F:ABC-type transporter activity"/>
    <property type="evidence" value="ECO:0007669"/>
    <property type="project" value="InterPro"/>
</dbReference>
<keyword evidence="1" id="KW-0472">Membrane</keyword>
<keyword evidence="1" id="KW-0812">Transmembrane</keyword>
<dbReference type="AlphaFoldDB" id="A0A7T3KU12"/>
<dbReference type="GeneID" id="60589050"/>
<accession>A0A7T3KU12</accession>
<evidence type="ECO:0000256" key="1">
    <source>
        <dbReference type="SAM" id="Phobius"/>
    </source>
</evidence>
<feature type="transmembrane region" description="Helical" evidence="1">
    <location>
        <begin position="133"/>
        <end position="156"/>
    </location>
</feature>
<gene>
    <name evidence="2" type="ORF">I7X12_11115</name>
</gene>
<dbReference type="RefSeq" id="WP_198060153.1">
    <property type="nucleotide sequence ID" value="NZ_CP065856.1"/>
</dbReference>
<proteinExistence type="predicted"/>
<evidence type="ECO:0000313" key="3">
    <source>
        <dbReference type="Proteomes" id="UP000595001"/>
    </source>
</evidence>
<feature type="transmembrane region" description="Helical" evidence="1">
    <location>
        <begin position="168"/>
        <end position="190"/>
    </location>
</feature>
<dbReference type="KEGG" id="hlt:I7X12_11115"/>
<feature type="transmembrane region" description="Helical" evidence="1">
    <location>
        <begin position="234"/>
        <end position="256"/>
    </location>
</feature>
<keyword evidence="3" id="KW-1185">Reference proteome</keyword>
<keyword evidence="1" id="KW-1133">Transmembrane helix</keyword>
<organism evidence="2 3">
    <name type="scientific">Halosimplex litoreum</name>
    <dbReference type="NCBI Taxonomy" id="1198301"/>
    <lineage>
        <taxon>Archaea</taxon>
        <taxon>Methanobacteriati</taxon>
        <taxon>Methanobacteriota</taxon>
        <taxon>Stenosarchaea group</taxon>
        <taxon>Halobacteria</taxon>
        <taxon>Halobacteriales</taxon>
        <taxon>Haloarculaceae</taxon>
        <taxon>Halosimplex</taxon>
    </lineage>
</organism>
<dbReference type="EMBL" id="CP065856">
    <property type="protein sequence ID" value="QPV61320.1"/>
    <property type="molecule type" value="Genomic_DNA"/>
</dbReference>
<dbReference type="Pfam" id="PF12679">
    <property type="entry name" value="ABC2_membrane_2"/>
    <property type="match status" value="1"/>
</dbReference>
<protein>
    <submittedName>
        <fullName evidence="2">ABC transporter permease subunit</fullName>
    </submittedName>
</protein>
<dbReference type="PANTHER" id="PTHR43471">
    <property type="entry name" value="ABC TRANSPORTER PERMEASE"/>
    <property type="match status" value="1"/>
</dbReference>
<dbReference type="GO" id="GO:0005886">
    <property type="term" value="C:plasma membrane"/>
    <property type="evidence" value="ECO:0007669"/>
    <property type="project" value="UniProtKB-SubCell"/>
</dbReference>
<dbReference type="PANTHER" id="PTHR43471:SF1">
    <property type="entry name" value="ABC TRANSPORTER PERMEASE PROTEIN NOSY-RELATED"/>
    <property type="match status" value="1"/>
</dbReference>
<feature type="transmembrane region" description="Helical" evidence="1">
    <location>
        <begin position="53"/>
        <end position="72"/>
    </location>
</feature>